<accession>A0A1G7FNI7</accession>
<dbReference type="EMBL" id="FNBK01000001">
    <property type="protein sequence ID" value="SDE77443.1"/>
    <property type="molecule type" value="Genomic_DNA"/>
</dbReference>
<keyword evidence="9" id="KW-1185">Reference proteome</keyword>
<gene>
    <name evidence="8" type="ORF">SAMN05216218_101276</name>
</gene>
<evidence type="ECO:0000313" key="9">
    <source>
        <dbReference type="Proteomes" id="UP000199076"/>
    </source>
</evidence>
<evidence type="ECO:0000256" key="3">
    <source>
        <dbReference type="ARBA" id="ARBA00023125"/>
    </source>
</evidence>
<feature type="domain" description="Cas12f1-like TNB" evidence="7">
    <location>
        <begin position="334"/>
        <end position="399"/>
    </location>
</feature>
<sequence length="664" mass="75480">MAAQTEEERTRTNTFRLAPDSEWKKVCLIELLDSAAALVNIVTYHRRQAYFNPDKTRDDVWNAITKTEIRNRFRPTIGRAITDKLLDKCDETWDAFFTQLDDYYDGNREDKPSPPGYWKEDDQRVLQTVVRNDAYTVEWGERSRIELALGSELKEKYGIPLNQRLRVPIRGNPQYEGHGGRLELEYDRSTESFTAHQPVTFLHDTTRVSDSSDEECVAAVDVGANNFVAVTTTNGHQRVFHARPLFDRFHHITERIADLQSQLPDDEHSSRLIEKLYDRRRRQRDHAQDALVRHLARLFEERGVGEVYVGKLDDVREEHWSATVNEKTDLFWAHGRFRQRMHDVLDGECGINVEEESEAGTSSRCPRCGEEERVGRNGDVFQCGGCGFEGHSDVVGSENFLHGVVDGDVEFDTERPMARPADSGQNGPEWGHRGVPRLEWDDHEWRRCDRSTKEEPANRSTRQGNLAFGVSRSPELPTEESHPFTGGRKSRSTGWATTSPATTGHWHSSPTASVRRWRRPTNSASTSRHGRPVTRRSRRNWTACPAPPTTSSDGPRRRWSPPSSTAESHSHVGRGVGHGQNRGRDPEQLRGVVERHVEPVVPFQFVAIGRRPHLQHRVPLDVLGDGGRRAVAVERENALGVGLVVACGDPIGRHLALCVWHYPR</sequence>
<feature type="domain" description="Probable transposase IS891/IS1136/IS1341" evidence="6">
    <location>
        <begin position="212"/>
        <end position="315"/>
    </location>
</feature>
<reference evidence="9" key="1">
    <citation type="submission" date="2016-10" db="EMBL/GenBank/DDBJ databases">
        <authorList>
            <person name="Varghese N."/>
            <person name="Submissions S."/>
        </authorList>
    </citation>
    <scope>NUCLEOTIDE SEQUENCE [LARGE SCALE GENOMIC DNA]</scope>
    <source>
        <strain evidence="9">IBRC-M 10760</strain>
    </source>
</reference>
<organism evidence="8 9">
    <name type="scientific">Halorientalis regularis</name>
    <dbReference type="NCBI Taxonomy" id="660518"/>
    <lineage>
        <taxon>Archaea</taxon>
        <taxon>Methanobacteriati</taxon>
        <taxon>Methanobacteriota</taxon>
        <taxon>Stenosarchaea group</taxon>
        <taxon>Halobacteria</taxon>
        <taxon>Halobacteriales</taxon>
        <taxon>Haloarculaceae</taxon>
        <taxon>Halorientalis</taxon>
    </lineage>
</organism>
<dbReference type="STRING" id="660518.SAMN05216218_101276"/>
<evidence type="ECO:0000259" key="7">
    <source>
        <dbReference type="Pfam" id="PF07282"/>
    </source>
</evidence>
<evidence type="ECO:0000259" key="6">
    <source>
        <dbReference type="Pfam" id="PF01385"/>
    </source>
</evidence>
<comment type="similarity">
    <text evidence="1">In the C-terminal section; belongs to the transposase 35 family.</text>
</comment>
<evidence type="ECO:0000256" key="1">
    <source>
        <dbReference type="ARBA" id="ARBA00008761"/>
    </source>
</evidence>
<dbReference type="GO" id="GO:0032196">
    <property type="term" value="P:transposition"/>
    <property type="evidence" value="ECO:0007669"/>
    <property type="project" value="UniProtKB-KW"/>
</dbReference>
<keyword evidence="4" id="KW-0233">DNA recombination</keyword>
<evidence type="ECO:0000256" key="4">
    <source>
        <dbReference type="ARBA" id="ARBA00023172"/>
    </source>
</evidence>
<dbReference type="Pfam" id="PF07282">
    <property type="entry name" value="Cas12f1-like_TNB"/>
    <property type="match status" value="1"/>
</dbReference>
<protein>
    <submittedName>
        <fullName evidence="8">Transposase</fullName>
    </submittedName>
</protein>
<dbReference type="Proteomes" id="UP000199076">
    <property type="component" value="Unassembled WGS sequence"/>
</dbReference>
<feature type="region of interest" description="Disordered" evidence="5">
    <location>
        <begin position="449"/>
        <end position="585"/>
    </location>
</feature>
<keyword evidence="3" id="KW-0238">DNA-binding</keyword>
<feature type="compositionally biased region" description="Basic residues" evidence="5">
    <location>
        <begin position="528"/>
        <end position="539"/>
    </location>
</feature>
<evidence type="ECO:0000256" key="5">
    <source>
        <dbReference type="SAM" id="MobiDB-lite"/>
    </source>
</evidence>
<feature type="region of interest" description="Disordered" evidence="5">
    <location>
        <begin position="415"/>
        <end position="435"/>
    </location>
</feature>
<keyword evidence="2" id="KW-0815">Transposition</keyword>
<dbReference type="Pfam" id="PF01385">
    <property type="entry name" value="OrfB_IS605"/>
    <property type="match status" value="1"/>
</dbReference>
<dbReference type="InterPro" id="IPR001959">
    <property type="entry name" value="Transposase"/>
</dbReference>
<evidence type="ECO:0000313" key="8">
    <source>
        <dbReference type="EMBL" id="SDE77443.1"/>
    </source>
</evidence>
<dbReference type="GO" id="GO:0003677">
    <property type="term" value="F:DNA binding"/>
    <property type="evidence" value="ECO:0007669"/>
    <property type="project" value="UniProtKB-KW"/>
</dbReference>
<dbReference type="GO" id="GO:0006310">
    <property type="term" value="P:DNA recombination"/>
    <property type="evidence" value="ECO:0007669"/>
    <property type="project" value="UniProtKB-KW"/>
</dbReference>
<feature type="compositionally biased region" description="Polar residues" evidence="5">
    <location>
        <begin position="492"/>
        <end position="512"/>
    </location>
</feature>
<dbReference type="AlphaFoldDB" id="A0A1G7FNI7"/>
<dbReference type="InterPro" id="IPR010095">
    <property type="entry name" value="Cas12f1-like_TNB"/>
</dbReference>
<proteinExistence type="inferred from homology"/>
<evidence type="ECO:0000256" key="2">
    <source>
        <dbReference type="ARBA" id="ARBA00022578"/>
    </source>
</evidence>
<name>A0A1G7FNI7_9EURY</name>